<dbReference type="HOGENOM" id="CLU_1187728_0_0_2"/>
<reference evidence="2" key="1">
    <citation type="submission" date="2009-10" db="EMBL/GenBank/DDBJ databases">
        <title>Complete sequence of chromosome of Methanocaldococcus vulcanius M7.</title>
        <authorList>
            <consortium name="US DOE Joint Genome Institute"/>
            <person name="Lucas S."/>
            <person name="Copeland A."/>
            <person name="Lapidus A."/>
            <person name="Glavina del Rio T."/>
            <person name="Dalin E."/>
            <person name="Tice H."/>
            <person name="Bruce D."/>
            <person name="Goodwin L."/>
            <person name="Pitluck S."/>
            <person name="Lcollab F.I."/>
            <person name="Brettin T."/>
            <person name="Detter J.C."/>
            <person name="Han C."/>
            <person name="Tapia R."/>
            <person name="Kuske C.R."/>
            <person name="Schmutz J."/>
            <person name="Larimer F."/>
            <person name="Land M."/>
            <person name="Hauser L."/>
            <person name="Kyrpides N."/>
            <person name="Ovchinikova G."/>
            <person name="Sieprawska-Lupa M."/>
            <person name="Whitman W.B."/>
            <person name="Woyke T."/>
        </authorList>
    </citation>
    <scope>NUCLEOTIDE SEQUENCE [LARGE SCALE GENOMIC DNA]</scope>
    <source>
        <strain evidence="2">M7</strain>
    </source>
</reference>
<feature type="transmembrane region" description="Helical" evidence="1">
    <location>
        <begin position="207"/>
        <end position="228"/>
    </location>
</feature>
<evidence type="ECO:0000313" key="2">
    <source>
        <dbReference type="EMBL" id="ACX72285.1"/>
    </source>
</evidence>
<dbReference type="KEGG" id="mvu:Metvu_0425"/>
<keyword evidence="1" id="KW-1133">Transmembrane helix</keyword>
<dbReference type="EMBL" id="CP001787">
    <property type="protein sequence ID" value="ACX72285.1"/>
    <property type="molecule type" value="Genomic_DNA"/>
</dbReference>
<dbReference type="RefSeq" id="WP_012819829.1">
    <property type="nucleotide sequence ID" value="NC_013407.1"/>
</dbReference>
<keyword evidence="1" id="KW-0812">Transmembrane</keyword>
<evidence type="ECO:0000256" key="1">
    <source>
        <dbReference type="SAM" id="Phobius"/>
    </source>
</evidence>
<proteinExistence type="predicted"/>
<evidence type="ECO:0000313" key="3">
    <source>
        <dbReference type="Proteomes" id="UP000002063"/>
    </source>
</evidence>
<organism evidence="2 3">
    <name type="scientific">Methanocaldococcus vulcanius (strain ATCC 700851 / DSM 12094 / M7)</name>
    <name type="common">Methanococcus vulcanius</name>
    <dbReference type="NCBI Taxonomy" id="579137"/>
    <lineage>
        <taxon>Archaea</taxon>
        <taxon>Methanobacteriati</taxon>
        <taxon>Methanobacteriota</taxon>
        <taxon>Methanomada group</taxon>
        <taxon>Methanococci</taxon>
        <taxon>Methanococcales</taxon>
        <taxon>Methanocaldococcaceae</taxon>
        <taxon>Methanocaldococcus</taxon>
    </lineage>
</organism>
<keyword evidence="1" id="KW-0472">Membrane</keyword>
<dbReference type="GeneID" id="8512758"/>
<dbReference type="AlphaFoldDB" id="C9RFD3"/>
<name>C9RFD3_METVM</name>
<protein>
    <submittedName>
        <fullName evidence="2">Uncharacterized protein</fullName>
    </submittedName>
</protein>
<gene>
    <name evidence="2" type="ordered locus">Metvu_0425</name>
</gene>
<keyword evidence="3" id="KW-1185">Reference proteome</keyword>
<dbReference type="STRING" id="579137.Metvu_0425"/>
<dbReference type="Proteomes" id="UP000002063">
    <property type="component" value="Chromosome"/>
</dbReference>
<accession>C9RFD3</accession>
<dbReference type="eggNOG" id="arCOG07532">
    <property type="taxonomic scope" value="Archaea"/>
</dbReference>
<sequence length="243" mass="28291">MKKIAIFLIFFSLISPIFADVEEISNYNMTVDLTKNPAHITEVITIKNLVKYPLIPGFAELRLQKEESKRIFFIPIPFTKEKKPIKIENLKGYYILNGKKYPLDINVSYKENYSVITYQIWDPIEGGKNITLIIEYDADIVDDGILFKTVSIPVGGDLTIRHFHIEFISPYHLTYQNPDGNDFQIPKNTLLIINAEFSPLPLPKLPVHGYMVFWLTLLCIVILIFVYTELRRKNRDDKYNTKE</sequence>